<evidence type="ECO:0000313" key="3">
    <source>
        <dbReference type="Proteomes" id="UP001291309"/>
    </source>
</evidence>
<reference evidence="2 3" key="1">
    <citation type="submission" date="2023-12" db="EMBL/GenBank/DDBJ databases">
        <title>the genome sequence of Hyalangium sp. s54d21.</title>
        <authorList>
            <person name="Zhang X."/>
        </authorList>
    </citation>
    <scope>NUCLEOTIDE SEQUENCE [LARGE SCALE GENOMIC DNA]</scope>
    <source>
        <strain evidence="3">s54d21</strain>
    </source>
</reference>
<dbReference type="RefSeq" id="WP_321545120.1">
    <property type="nucleotide sequence ID" value="NZ_JAXIVS010000002.1"/>
</dbReference>
<protein>
    <submittedName>
        <fullName evidence="2">Uncharacterized protein</fullName>
    </submittedName>
</protein>
<accession>A0ABU5GYX1</accession>
<evidence type="ECO:0000256" key="1">
    <source>
        <dbReference type="SAM" id="Phobius"/>
    </source>
</evidence>
<proteinExistence type="predicted"/>
<feature type="transmembrane region" description="Helical" evidence="1">
    <location>
        <begin position="87"/>
        <end position="107"/>
    </location>
</feature>
<feature type="transmembrane region" description="Helical" evidence="1">
    <location>
        <begin position="51"/>
        <end position="75"/>
    </location>
</feature>
<dbReference type="EMBL" id="JAXIVS010000002">
    <property type="protein sequence ID" value="MDY7226401.1"/>
    <property type="molecule type" value="Genomic_DNA"/>
</dbReference>
<name>A0ABU5GYX1_9BACT</name>
<organism evidence="2 3">
    <name type="scientific">Hyalangium rubrum</name>
    <dbReference type="NCBI Taxonomy" id="3103134"/>
    <lineage>
        <taxon>Bacteria</taxon>
        <taxon>Pseudomonadati</taxon>
        <taxon>Myxococcota</taxon>
        <taxon>Myxococcia</taxon>
        <taxon>Myxococcales</taxon>
        <taxon>Cystobacterineae</taxon>
        <taxon>Archangiaceae</taxon>
        <taxon>Hyalangium</taxon>
    </lineage>
</organism>
<evidence type="ECO:0000313" key="2">
    <source>
        <dbReference type="EMBL" id="MDY7226401.1"/>
    </source>
</evidence>
<sequence>MTSPPEERRPSLWHSLRSGLFFIMAFCVCGGVVGLTVGVPLDKFLRPHAHGFPGLLGILLGVPVGALLGLGVGVWKVRGLEPKRREHLGGLALLAAAACASGLFLAVQTGLMRW</sequence>
<dbReference type="Proteomes" id="UP001291309">
    <property type="component" value="Unassembled WGS sequence"/>
</dbReference>
<comment type="caution">
    <text evidence="2">The sequence shown here is derived from an EMBL/GenBank/DDBJ whole genome shotgun (WGS) entry which is preliminary data.</text>
</comment>
<feature type="transmembrane region" description="Helical" evidence="1">
    <location>
        <begin position="20"/>
        <end position="39"/>
    </location>
</feature>
<keyword evidence="1" id="KW-0812">Transmembrane</keyword>
<keyword evidence="1" id="KW-0472">Membrane</keyword>
<keyword evidence="1" id="KW-1133">Transmembrane helix</keyword>
<gene>
    <name evidence="2" type="ORF">SYV04_08395</name>
</gene>
<keyword evidence="3" id="KW-1185">Reference proteome</keyword>